<dbReference type="PANTHER" id="PTHR11070">
    <property type="entry name" value="UVRD / RECB / PCRA DNA HELICASE FAMILY MEMBER"/>
    <property type="match status" value="1"/>
</dbReference>
<dbReference type="PANTHER" id="PTHR11070:SF2">
    <property type="entry name" value="ATP-DEPENDENT DNA HELICASE SRS2"/>
    <property type="match status" value="1"/>
</dbReference>
<evidence type="ECO:0000313" key="7">
    <source>
        <dbReference type="EMBL" id="SDG82409.1"/>
    </source>
</evidence>
<dbReference type="Pfam" id="PF00580">
    <property type="entry name" value="UvrD-helicase"/>
    <property type="match status" value="1"/>
</dbReference>
<accession>A0A1G7XDX5</accession>
<keyword evidence="3 7" id="KW-0347">Helicase</keyword>
<dbReference type="Proteomes" id="UP000199495">
    <property type="component" value="Unassembled WGS sequence"/>
</dbReference>
<gene>
    <name evidence="7" type="ORF">SAMN04487974_10952</name>
</gene>
<dbReference type="GO" id="GO:0000725">
    <property type="term" value="P:recombinational repair"/>
    <property type="evidence" value="ECO:0007669"/>
    <property type="project" value="TreeGrafter"/>
</dbReference>
<dbReference type="STRING" id="440168.SAMN04487974_10952"/>
<name>A0A1G7XDX5_9HYPH</name>
<dbReference type="InterPro" id="IPR027417">
    <property type="entry name" value="P-loop_NTPase"/>
</dbReference>
<dbReference type="EMBL" id="FNCS01000009">
    <property type="protein sequence ID" value="SDG82409.1"/>
    <property type="molecule type" value="Genomic_DNA"/>
</dbReference>
<dbReference type="Gene3D" id="3.40.50.300">
    <property type="entry name" value="P-loop containing nucleotide triphosphate hydrolases"/>
    <property type="match status" value="1"/>
</dbReference>
<dbReference type="InterPro" id="IPR014016">
    <property type="entry name" value="UvrD-like_ATP-bd"/>
</dbReference>
<dbReference type="GO" id="GO:0003677">
    <property type="term" value="F:DNA binding"/>
    <property type="evidence" value="ECO:0007669"/>
    <property type="project" value="InterPro"/>
</dbReference>
<dbReference type="OrthoDB" id="7211215at2"/>
<keyword evidence="2" id="KW-0378">Hydrolase</keyword>
<keyword evidence="8" id="KW-1185">Reference proteome</keyword>
<feature type="domain" description="UvrD-like helicase ATP-binding" evidence="6">
    <location>
        <begin position="118"/>
        <end position="168"/>
    </location>
</feature>
<keyword evidence="4" id="KW-0067">ATP-binding</keyword>
<evidence type="ECO:0000256" key="3">
    <source>
        <dbReference type="ARBA" id="ARBA00022806"/>
    </source>
</evidence>
<organism evidence="7 8">
    <name type="scientific">Pelagibacterium luteolum</name>
    <dbReference type="NCBI Taxonomy" id="440168"/>
    <lineage>
        <taxon>Bacteria</taxon>
        <taxon>Pseudomonadati</taxon>
        <taxon>Pseudomonadota</taxon>
        <taxon>Alphaproteobacteria</taxon>
        <taxon>Hyphomicrobiales</taxon>
        <taxon>Devosiaceae</taxon>
        <taxon>Pelagibacterium</taxon>
    </lineage>
</organism>
<evidence type="ECO:0000256" key="2">
    <source>
        <dbReference type="ARBA" id="ARBA00022801"/>
    </source>
</evidence>
<proteinExistence type="predicted"/>
<dbReference type="GO" id="GO:0016787">
    <property type="term" value="F:hydrolase activity"/>
    <property type="evidence" value="ECO:0007669"/>
    <property type="project" value="UniProtKB-KW"/>
</dbReference>
<keyword evidence="1" id="KW-0547">Nucleotide-binding</keyword>
<dbReference type="GO" id="GO:0005524">
    <property type="term" value="F:ATP binding"/>
    <property type="evidence" value="ECO:0007669"/>
    <property type="project" value="UniProtKB-KW"/>
</dbReference>
<evidence type="ECO:0000256" key="1">
    <source>
        <dbReference type="ARBA" id="ARBA00022741"/>
    </source>
</evidence>
<reference evidence="7 8" key="1">
    <citation type="submission" date="2016-10" db="EMBL/GenBank/DDBJ databases">
        <authorList>
            <person name="de Groot N.N."/>
        </authorList>
    </citation>
    <scope>NUCLEOTIDE SEQUENCE [LARGE SCALE GENOMIC DNA]</scope>
    <source>
        <strain evidence="7 8">CGMCC 1.10267</strain>
    </source>
</reference>
<evidence type="ECO:0000313" key="8">
    <source>
        <dbReference type="Proteomes" id="UP000199495"/>
    </source>
</evidence>
<evidence type="ECO:0000256" key="5">
    <source>
        <dbReference type="ARBA" id="ARBA00034923"/>
    </source>
</evidence>
<protein>
    <recommendedName>
        <fullName evidence="5">DNA 3'-5' helicase II</fullName>
    </recommendedName>
</protein>
<sequence length="472" mass="52506">MAIPEKIHKALQAKANGSVVAPAGYGKTETIADIVAGTSDRCLLLTHTLAGVDALRKRLREKGVRSHRYRLETIAAWSLRYAAAYPVTSGFPRLATPRGHQWTTVYAAAQQLLGGYTIDRVIQASYGLILVDEYQDCTADQHAVVALLSNLVPTLIFGDPLQSIFDFGGEATVRWQVDVLPAFPQIDELRTPWRWKNKGNDPLAVWLGTVRDDLQAGRAIDLRRAPACVQVHHLDEPRRLRALERKSCNQVSLSDSNRLAIIASKSSEEVRAALAKRVYAQNVETIECKVLQRACSNVEATTGIDRLKVVMRLLHQSIVGVNRTPFLRRIGEIHGGKQIRKPLTPSETAALAIITSDKLEPVIALLDEFRKGRRTFRGELIFALRESLQLRCLPGSPSLLECAWHVQERRRHAGRRHGYKIVTSTLLAKGLEYENSVVFLTEPATKEDIYVALTRASRRIDIVTAALDLSAK</sequence>
<evidence type="ECO:0000259" key="6">
    <source>
        <dbReference type="Pfam" id="PF00580"/>
    </source>
</evidence>
<dbReference type="GO" id="GO:0043138">
    <property type="term" value="F:3'-5' DNA helicase activity"/>
    <property type="evidence" value="ECO:0007669"/>
    <property type="project" value="TreeGrafter"/>
</dbReference>
<evidence type="ECO:0000256" key="4">
    <source>
        <dbReference type="ARBA" id="ARBA00022840"/>
    </source>
</evidence>
<dbReference type="RefSeq" id="WP_090597332.1">
    <property type="nucleotide sequence ID" value="NZ_FNCS01000009.1"/>
</dbReference>
<dbReference type="InterPro" id="IPR000212">
    <property type="entry name" value="DNA_helicase_UvrD/REP"/>
</dbReference>
<dbReference type="SUPFAM" id="SSF52540">
    <property type="entry name" value="P-loop containing nucleoside triphosphate hydrolases"/>
    <property type="match status" value="1"/>
</dbReference>
<dbReference type="AlphaFoldDB" id="A0A1G7XDX5"/>